<dbReference type="AlphaFoldDB" id="A0A0E0LB12"/>
<reference evidence="2" key="1">
    <citation type="submission" date="2015-04" db="UniProtKB">
        <authorList>
            <consortium name="EnsemblPlants"/>
        </authorList>
    </citation>
    <scope>IDENTIFICATION</scope>
</reference>
<proteinExistence type="predicted"/>
<keyword evidence="3" id="KW-1185">Reference proteome</keyword>
<reference evidence="2" key="2">
    <citation type="submission" date="2018-05" db="EMBL/GenBank/DDBJ databases">
        <title>OpunRS2 (Oryza punctata Reference Sequence Version 2).</title>
        <authorList>
            <person name="Zhang J."/>
            <person name="Kudrna D."/>
            <person name="Lee S."/>
            <person name="Talag J."/>
            <person name="Welchert J."/>
            <person name="Wing R.A."/>
        </authorList>
    </citation>
    <scope>NUCLEOTIDE SEQUENCE [LARGE SCALE GENOMIC DNA]</scope>
</reference>
<protein>
    <submittedName>
        <fullName evidence="2">Uncharacterized protein</fullName>
    </submittedName>
</protein>
<dbReference type="Proteomes" id="UP000026962">
    <property type="component" value="Chromosome 6"/>
</dbReference>
<feature type="region of interest" description="Disordered" evidence="1">
    <location>
        <begin position="1"/>
        <end position="20"/>
    </location>
</feature>
<accession>A0A0E0LB12</accession>
<dbReference type="EnsemblPlants" id="OPUNC06G12090.1">
    <property type="protein sequence ID" value="OPUNC06G12090.1"/>
    <property type="gene ID" value="OPUNC06G12090"/>
</dbReference>
<sequence length="129" mass="12933">MSISKIKSTRTTRHQTTLARSSHSLSLKEEEIIIKKKKLCMIGCNSIDATKSGATGEAGVVVYCISAAASRATSAEDATATSGEAVPAAAPAIGDGAGEDAGALKSCAEASTRTEATAISSTATTRGAI</sequence>
<evidence type="ECO:0000313" key="2">
    <source>
        <dbReference type="EnsemblPlants" id="OPUNC06G12090.1"/>
    </source>
</evidence>
<evidence type="ECO:0000313" key="3">
    <source>
        <dbReference type="Proteomes" id="UP000026962"/>
    </source>
</evidence>
<dbReference type="HOGENOM" id="CLU_1952326_0_0_1"/>
<evidence type="ECO:0000256" key="1">
    <source>
        <dbReference type="SAM" id="MobiDB-lite"/>
    </source>
</evidence>
<dbReference type="Gramene" id="OPUNC06G12090.1">
    <property type="protein sequence ID" value="OPUNC06G12090.1"/>
    <property type="gene ID" value="OPUNC06G12090"/>
</dbReference>
<name>A0A0E0LB12_ORYPU</name>
<organism evidence="2">
    <name type="scientific">Oryza punctata</name>
    <name type="common">Red rice</name>
    <dbReference type="NCBI Taxonomy" id="4537"/>
    <lineage>
        <taxon>Eukaryota</taxon>
        <taxon>Viridiplantae</taxon>
        <taxon>Streptophyta</taxon>
        <taxon>Embryophyta</taxon>
        <taxon>Tracheophyta</taxon>
        <taxon>Spermatophyta</taxon>
        <taxon>Magnoliopsida</taxon>
        <taxon>Liliopsida</taxon>
        <taxon>Poales</taxon>
        <taxon>Poaceae</taxon>
        <taxon>BOP clade</taxon>
        <taxon>Oryzoideae</taxon>
        <taxon>Oryzeae</taxon>
        <taxon>Oryzinae</taxon>
        <taxon>Oryza</taxon>
    </lineage>
</organism>